<dbReference type="Pfam" id="PF12646">
    <property type="entry name" value="DUF3783"/>
    <property type="match status" value="1"/>
</dbReference>
<proteinExistence type="predicted"/>
<dbReference type="EMBL" id="JAKNFS010000004">
    <property type="protein sequence ID" value="MCG4764632.1"/>
    <property type="molecule type" value="Genomic_DNA"/>
</dbReference>
<dbReference type="EMBL" id="CYYV01000010">
    <property type="protein sequence ID" value="CUO51357.1"/>
    <property type="molecule type" value="Genomic_DNA"/>
</dbReference>
<evidence type="ECO:0000313" key="1">
    <source>
        <dbReference type="EMBL" id="CUO51357.1"/>
    </source>
</evidence>
<reference evidence="4 5" key="1">
    <citation type="submission" date="2015-09" db="EMBL/GenBank/DDBJ databases">
        <authorList>
            <consortium name="Pathogen Informatics"/>
        </authorList>
    </citation>
    <scope>NUCLEOTIDE SEQUENCE [LARGE SCALE GENOMIC DNA]</scope>
    <source>
        <strain evidence="1 4">2789STDY5608849</strain>
        <strain evidence="2 5">2789STDY5834885</strain>
    </source>
</reference>
<dbReference type="GeneID" id="79855797"/>
<name>A0A174FPC8_9FIRM</name>
<dbReference type="InterPro" id="IPR016621">
    <property type="entry name" value="UCP014543"/>
</dbReference>
<dbReference type="Proteomes" id="UP000095709">
    <property type="component" value="Unassembled WGS sequence"/>
</dbReference>
<dbReference type="Proteomes" id="UP001199915">
    <property type="component" value="Unassembled WGS sequence"/>
</dbReference>
<evidence type="ECO:0000313" key="3">
    <source>
        <dbReference type="EMBL" id="MCG4764632.1"/>
    </source>
</evidence>
<dbReference type="Proteomes" id="UP000095706">
    <property type="component" value="Unassembled WGS sequence"/>
</dbReference>
<accession>A0A174FPC8</accession>
<evidence type="ECO:0000313" key="5">
    <source>
        <dbReference type="Proteomes" id="UP000095709"/>
    </source>
</evidence>
<protein>
    <submittedName>
        <fullName evidence="3">DUF3783 domain-containing protein</fullName>
    </submittedName>
    <submittedName>
        <fullName evidence="1">Domain of uncharacterized function (DUF3783)</fullName>
    </submittedName>
</protein>
<dbReference type="STRING" id="1150298.ERS852406_02140"/>
<dbReference type="AlphaFoldDB" id="A0A174FPC8"/>
<sequence>METVLLYQIKGTKTAVLLKPVLLKLGIRVRIVEPEQYLQSIGFLAGNKAFAESPEAYDGAGFDEPMMVMAGFSERKLDLFLTEMRRKKVPPIALKAIVTTQNQAWNSLQLYRELKEEHEKMKSYRK</sequence>
<reference evidence="3" key="2">
    <citation type="submission" date="2022-01" db="EMBL/GenBank/DDBJ databases">
        <title>Collection of gut derived symbiotic bacterial strains cultured from healthy donors.</title>
        <authorList>
            <person name="Lin H."/>
            <person name="Kohout C."/>
            <person name="Waligurski E."/>
            <person name="Pamer E.G."/>
        </authorList>
    </citation>
    <scope>NUCLEOTIDE SEQUENCE</scope>
    <source>
        <strain evidence="3">DFI.5.49</strain>
    </source>
</reference>
<evidence type="ECO:0000313" key="4">
    <source>
        <dbReference type="Proteomes" id="UP000095706"/>
    </source>
</evidence>
<evidence type="ECO:0000313" key="2">
    <source>
        <dbReference type="EMBL" id="CUP94834.1"/>
    </source>
</evidence>
<dbReference type="OrthoDB" id="1049518at2"/>
<dbReference type="EMBL" id="CZAL01000024">
    <property type="protein sequence ID" value="CUP94834.1"/>
    <property type="molecule type" value="Genomic_DNA"/>
</dbReference>
<gene>
    <name evidence="1" type="ORF">ERS852406_02140</name>
    <name evidence="2" type="ORF">ERS852498_03234</name>
    <name evidence="3" type="ORF">L0N21_03740</name>
</gene>
<dbReference type="RefSeq" id="WP_055219975.1">
    <property type="nucleotide sequence ID" value="NZ_CAXSRP010000007.1"/>
</dbReference>
<organism evidence="1 4">
    <name type="scientific">Fusicatenibacter saccharivorans</name>
    <dbReference type="NCBI Taxonomy" id="1150298"/>
    <lineage>
        <taxon>Bacteria</taxon>
        <taxon>Bacillati</taxon>
        <taxon>Bacillota</taxon>
        <taxon>Clostridia</taxon>
        <taxon>Lachnospirales</taxon>
        <taxon>Lachnospiraceae</taxon>
        <taxon>Fusicatenibacter</taxon>
    </lineage>
</organism>